<sequence>MRKPVESFKKALVRMTWSKKNLYFIHSRGSRPPRLQNRSLFQQKWQAKKDTRAYHGSQLNERQFRRLFEPRLPTTNIKLSEEVTSANKHPHTSVLTYACLERRLDFIVFRSCFAPSIWAARQLVIHGKVSVNGKKVSAPSYLASDGDLVTVEPTSICLLSEPLSENGLTFKPKPYMQPFLFIPEYLEVSFNTCSAIFLRSPASRPGRTEIPSPFPPEFHMLTHEFYSERSKKKRGRRQRRLVPIEDQFRID</sequence>
<comment type="caution">
    <text evidence="1">The sequence shown here is derived from an EMBL/GenBank/DDBJ whole genome shotgun (WGS) entry which is preliminary data.</text>
</comment>
<evidence type="ECO:0000313" key="1">
    <source>
        <dbReference type="EMBL" id="CAG8446969.1"/>
    </source>
</evidence>
<gene>
    <name evidence="1" type="ORF">ACOLOM_LOCUS568</name>
</gene>
<dbReference type="Proteomes" id="UP000789525">
    <property type="component" value="Unassembled WGS sequence"/>
</dbReference>
<dbReference type="EMBL" id="CAJVPT010000574">
    <property type="protein sequence ID" value="CAG8446969.1"/>
    <property type="molecule type" value="Genomic_DNA"/>
</dbReference>
<protein>
    <submittedName>
        <fullName evidence="1">3994_t:CDS:1</fullName>
    </submittedName>
</protein>
<proteinExistence type="predicted"/>
<accession>A0ACA9K1Q3</accession>
<reference evidence="1" key="1">
    <citation type="submission" date="2021-06" db="EMBL/GenBank/DDBJ databases">
        <authorList>
            <person name="Kallberg Y."/>
            <person name="Tangrot J."/>
            <person name="Rosling A."/>
        </authorList>
    </citation>
    <scope>NUCLEOTIDE SEQUENCE</scope>
    <source>
        <strain evidence="1">CL356</strain>
    </source>
</reference>
<organism evidence="1 2">
    <name type="scientific">Acaulospora colombiana</name>
    <dbReference type="NCBI Taxonomy" id="27376"/>
    <lineage>
        <taxon>Eukaryota</taxon>
        <taxon>Fungi</taxon>
        <taxon>Fungi incertae sedis</taxon>
        <taxon>Mucoromycota</taxon>
        <taxon>Glomeromycotina</taxon>
        <taxon>Glomeromycetes</taxon>
        <taxon>Diversisporales</taxon>
        <taxon>Acaulosporaceae</taxon>
        <taxon>Acaulospora</taxon>
    </lineage>
</organism>
<evidence type="ECO:0000313" key="2">
    <source>
        <dbReference type="Proteomes" id="UP000789525"/>
    </source>
</evidence>
<name>A0ACA9K1Q3_9GLOM</name>
<keyword evidence="2" id="KW-1185">Reference proteome</keyword>